<feature type="transmembrane region" description="Helical" evidence="12">
    <location>
        <begin position="52"/>
        <end position="76"/>
    </location>
</feature>
<dbReference type="GO" id="GO:0055085">
    <property type="term" value="P:transmembrane transport"/>
    <property type="evidence" value="ECO:0007669"/>
    <property type="project" value="InterPro"/>
</dbReference>
<evidence type="ECO:0000313" key="14">
    <source>
        <dbReference type="EMBL" id="QIW11818.1"/>
    </source>
</evidence>
<dbReference type="OrthoDB" id="9778062at2"/>
<keyword evidence="9 12" id="KW-1133">Transmembrane helix</keyword>
<dbReference type="PANTHER" id="PTHR33529">
    <property type="entry name" value="SLR0882 PROTEIN-RELATED"/>
    <property type="match status" value="1"/>
</dbReference>
<dbReference type="InterPro" id="IPR005495">
    <property type="entry name" value="LptG/LptF_permease"/>
</dbReference>
<dbReference type="GO" id="GO:0015920">
    <property type="term" value="P:lipopolysaccharide transport"/>
    <property type="evidence" value="ECO:0007669"/>
    <property type="project" value="TreeGrafter"/>
</dbReference>
<sequence>MILNKYYNKDIVNTFTSITLFIISIVSANLLIRLFQKAYSQGLGLDSILKFIILTLPENVTLIAPIALFLAIVTCFGKYFANNEMFVTLAGGVTWMEMVKNTLKPTYLLTAIVFFTTMFLIPLAKQTSDIFQTSLSAKALLSSITDGKIINAPDGRVFYINSKSSNNLNKIFMYQRLENSKEYKILTSPTASIESNKSAAFIDFKKAHIYTRDTDSFKSSYGTADKAIYTIYDNSIRDYNHERMDRKFMGELIAKSFEGQRKYTAELFARLNNCISIIVAGLIAISMCQLRPRQNKYAKLLPSVVVLAIYLCSNMFINTSMGSGGVPPWIGIWLPHIFFIIFAIKAIRKQNGSSIKG</sequence>
<evidence type="ECO:0000256" key="2">
    <source>
        <dbReference type="ARBA" id="ARBA00004429"/>
    </source>
</evidence>
<keyword evidence="7" id="KW-0997">Cell inner membrane</keyword>
<evidence type="ECO:0000256" key="8">
    <source>
        <dbReference type="ARBA" id="ARBA00022692"/>
    </source>
</evidence>
<dbReference type="NCBIfam" id="TIGR04407">
    <property type="entry name" value="LptF_YjgP"/>
    <property type="match status" value="1"/>
</dbReference>
<name>A0A2Z4XY38_9GAMM</name>
<keyword evidence="6" id="KW-1003">Cell membrane</keyword>
<evidence type="ECO:0000256" key="7">
    <source>
        <dbReference type="ARBA" id="ARBA00022519"/>
    </source>
</evidence>
<dbReference type="InterPro" id="IPR030922">
    <property type="entry name" value="LptF"/>
</dbReference>
<evidence type="ECO:0000256" key="4">
    <source>
        <dbReference type="ARBA" id="ARBA00014213"/>
    </source>
</evidence>
<proteinExistence type="inferred from homology"/>
<comment type="subunit">
    <text evidence="11">Component of the lipopolysaccharide transport and assembly complex. The LptBFG transporter is composed of two ATP-binding proteins (LptB) and two transmembrane proteins (LptF and LptG).</text>
</comment>
<gene>
    <name evidence="13" type="primary">lptF</name>
    <name evidence="13" type="ORF">CDH04_03810</name>
    <name evidence="14" type="ORF">FZC43_03810</name>
</gene>
<evidence type="ECO:0000256" key="12">
    <source>
        <dbReference type="SAM" id="Phobius"/>
    </source>
</evidence>
<evidence type="ECO:0000313" key="15">
    <source>
        <dbReference type="Proteomes" id="UP000251120"/>
    </source>
</evidence>
<keyword evidence="5" id="KW-0813">Transport</keyword>
<comment type="subcellular location">
    <subcellularLocation>
        <location evidence="2">Cell inner membrane</location>
        <topology evidence="2">Multi-pass membrane protein</topology>
    </subcellularLocation>
</comment>
<feature type="transmembrane region" description="Helical" evidence="12">
    <location>
        <begin position="300"/>
        <end position="317"/>
    </location>
</feature>
<keyword evidence="16" id="KW-1185">Reference proteome</keyword>
<dbReference type="AlphaFoldDB" id="A0A2Z4XY38"/>
<evidence type="ECO:0000256" key="6">
    <source>
        <dbReference type="ARBA" id="ARBA00022475"/>
    </source>
</evidence>
<keyword evidence="8 12" id="KW-0812">Transmembrane</keyword>
<comment type="function">
    <text evidence="1">Part of the ABC transporter complex LptBFG involved in the translocation of lipopolysaccharide (LPS) from the inner membrane to the outer membrane.</text>
</comment>
<protein>
    <recommendedName>
        <fullName evidence="4">Lipopolysaccharide export system permease protein LptF</fullName>
    </recommendedName>
</protein>
<evidence type="ECO:0000256" key="5">
    <source>
        <dbReference type="ARBA" id="ARBA00022448"/>
    </source>
</evidence>
<dbReference type="Proteomes" id="UP000251120">
    <property type="component" value="Chromosome"/>
</dbReference>
<feature type="transmembrane region" description="Helical" evidence="12">
    <location>
        <begin position="12"/>
        <end position="32"/>
    </location>
</feature>
<accession>A0A2Z4XY38</accession>
<dbReference type="KEGG" id="fad:CDH04_03810"/>
<feature type="transmembrane region" description="Helical" evidence="12">
    <location>
        <begin position="329"/>
        <end position="347"/>
    </location>
</feature>
<evidence type="ECO:0000313" key="13">
    <source>
        <dbReference type="EMBL" id="AXA33586.1"/>
    </source>
</evidence>
<dbReference type="Pfam" id="PF03739">
    <property type="entry name" value="LptF_LptG"/>
    <property type="match status" value="1"/>
</dbReference>
<evidence type="ECO:0000256" key="3">
    <source>
        <dbReference type="ARBA" id="ARBA00007725"/>
    </source>
</evidence>
<dbReference type="PANTHER" id="PTHR33529:SF7">
    <property type="entry name" value="LIPOPOLYSACCHARIDE EXPORT SYSTEM PERMEASE PROTEIN LPTF"/>
    <property type="match status" value="1"/>
</dbReference>
<evidence type="ECO:0000256" key="10">
    <source>
        <dbReference type="ARBA" id="ARBA00023136"/>
    </source>
</evidence>
<evidence type="ECO:0000256" key="11">
    <source>
        <dbReference type="ARBA" id="ARBA00026081"/>
    </source>
</evidence>
<organism evidence="13 15">
    <name type="scientific">Francisella adeliensis</name>
    <dbReference type="NCBI Taxonomy" id="2007306"/>
    <lineage>
        <taxon>Bacteria</taxon>
        <taxon>Pseudomonadati</taxon>
        <taxon>Pseudomonadota</taxon>
        <taxon>Gammaproteobacteria</taxon>
        <taxon>Thiotrichales</taxon>
        <taxon>Francisellaceae</taxon>
        <taxon>Francisella</taxon>
    </lineage>
</organism>
<reference evidence="13 15" key="1">
    <citation type="submission" date="2017-06" db="EMBL/GenBank/DDBJ databases">
        <title>Complete genome of Francisella adeliensis.</title>
        <authorList>
            <person name="Vallesi A."/>
            <person name="Sjodin A."/>
        </authorList>
    </citation>
    <scope>NUCLEOTIDE SEQUENCE [LARGE SCALE GENOMIC DNA]</scope>
    <source>
        <strain evidence="13 15">FDC440</strain>
    </source>
</reference>
<evidence type="ECO:0000256" key="9">
    <source>
        <dbReference type="ARBA" id="ARBA00022989"/>
    </source>
</evidence>
<comment type="similarity">
    <text evidence="3">Belongs to the LptF/LptG family.</text>
</comment>
<dbReference type="Proteomes" id="UP000681131">
    <property type="component" value="Chromosome"/>
</dbReference>
<dbReference type="RefSeq" id="WP_112869759.1">
    <property type="nucleotide sequence ID" value="NZ_CP021781.1"/>
</dbReference>
<dbReference type="EMBL" id="CP043424">
    <property type="protein sequence ID" value="QIW11818.1"/>
    <property type="molecule type" value="Genomic_DNA"/>
</dbReference>
<dbReference type="EMBL" id="CP021781">
    <property type="protein sequence ID" value="AXA33586.1"/>
    <property type="molecule type" value="Genomic_DNA"/>
</dbReference>
<dbReference type="GO" id="GO:0043190">
    <property type="term" value="C:ATP-binding cassette (ABC) transporter complex"/>
    <property type="evidence" value="ECO:0007669"/>
    <property type="project" value="InterPro"/>
</dbReference>
<evidence type="ECO:0000313" key="16">
    <source>
        <dbReference type="Proteomes" id="UP000681131"/>
    </source>
</evidence>
<keyword evidence="10 12" id="KW-0472">Membrane</keyword>
<evidence type="ECO:0000256" key="1">
    <source>
        <dbReference type="ARBA" id="ARBA00002265"/>
    </source>
</evidence>
<reference evidence="14 16" key="2">
    <citation type="submission" date="2019-08" db="EMBL/GenBank/DDBJ databases">
        <title>Complete genome sequences of Francisella adeliensis (FSC1325 and FSC1326).</title>
        <authorList>
            <person name="Ohrman C."/>
            <person name="Uneklint I."/>
            <person name="Vallesi A."/>
            <person name="Karlsson L."/>
            <person name="Sjodin A."/>
        </authorList>
    </citation>
    <scope>NUCLEOTIDE SEQUENCE [LARGE SCALE GENOMIC DNA]</scope>
    <source>
        <strain evidence="14 16">FSC1325</strain>
    </source>
</reference>
<feature type="transmembrane region" description="Helical" evidence="12">
    <location>
        <begin position="106"/>
        <end position="124"/>
    </location>
</feature>